<dbReference type="InterPro" id="IPR040647">
    <property type="entry name" value="SPIN-DOC_Znf-C2H2"/>
</dbReference>
<name>A0AA47NBH8_MERPO</name>
<dbReference type="Pfam" id="PF05699">
    <property type="entry name" value="Dimer_Tnp_hAT"/>
    <property type="match status" value="1"/>
</dbReference>
<dbReference type="PANTHER" id="PTHR45913">
    <property type="entry name" value="EPM2A-INTERACTING PROTEIN 1"/>
    <property type="match status" value="1"/>
</dbReference>
<gene>
    <name evidence="3" type="ORF">N1851_002316</name>
</gene>
<evidence type="ECO:0000313" key="4">
    <source>
        <dbReference type="Proteomes" id="UP001174136"/>
    </source>
</evidence>
<evidence type="ECO:0000313" key="3">
    <source>
        <dbReference type="EMBL" id="KAK0155359.1"/>
    </source>
</evidence>
<dbReference type="SUPFAM" id="SSF53098">
    <property type="entry name" value="Ribonuclease H-like"/>
    <property type="match status" value="1"/>
</dbReference>
<dbReference type="EMBL" id="JAOPHQ010000289">
    <property type="protein sequence ID" value="KAK0155359.1"/>
    <property type="molecule type" value="Genomic_DNA"/>
</dbReference>
<reference evidence="3" key="1">
    <citation type="journal article" date="2023" name="Front. Mar. Sci.">
        <title>A new Merluccius polli reference genome to investigate the effects of global change in West African waters.</title>
        <authorList>
            <person name="Mateo J.L."/>
            <person name="Blanco-Fernandez C."/>
            <person name="Garcia-Vazquez E."/>
            <person name="Machado-Schiaffino G."/>
        </authorList>
    </citation>
    <scope>NUCLEOTIDE SEQUENCE</scope>
    <source>
        <strain evidence="3">C29</strain>
        <tissue evidence="3">Fin</tissue>
    </source>
</reference>
<organism evidence="3 4">
    <name type="scientific">Merluccius polli</name>
    <name type="common">Benguela hake</name>
    <name type="synonym">Merluccius cadenati</name>
    <dbReference type="NCBI Taxonomy" id="89951"/>
    <lineage>
        <taxon>Eukaryota</taxon>
        <taxon>Metazoa</taxon>
        <taxon>Chordata</taxon>
        <taxon>Craniata</taxon>
        <taxon>Vertebrata</taxon>
        <taxon>Euteleostomi</taxon>
        <taxon>Actinopterygii</taxon>
        <taxon>Neopterygii</taxon>
        <taxon>Teleostei</taxon>
        <taxon>Neoteleostei</taxon>
        <taxon>Acanthomorphata</taxon>
        <taxon>Zeiogadaria</taxon>
        <taxon>Gadariae</taxon>
        <taxon>Gadiformes</taxon>
        <taxon>Gadoidei</taxon>
        <taxon>Merlucciidae</taxon>
        <taxon>Merluccius</taxon>
    </lineage>
</organism>
<dbReference type="InterPro" id="IPR008906">
    <property type="entry name" value="HATC_C_dom"/>
</dbReference>
<feature type="domain" description="HAT C-terminal dimerisation" evidence="1">
    <location>
        <begin position="521"/>
        <end position="572"/>
    </location>
</feature>
<dbReference type="Proteomes" id="UP001174136">
    <property type="component" value="Unassembled WGS sequence"/>
</dbReference>
<dbReference type="AlphaFoldDB" id="A0AA47NBH8"/>
<accession>A0AA47NBH8</accession>
<dbReference type="GO" id="GO:0046983">
    <property type="term" value="F:protein dimerization activity"/>
    <property type="evidence" value="ECO:0007669"/>
    <property type="project" value="InterPro"/>
</dbReference>
<keyword evidence="4" id="KW-1185">Reference proteome</keyword>
<proteinExistence type="predicted"/>
<protein>
    <submittedName>
        <fullName evidence="3">General transcription factor II-I repeat domain-containing protein 2</fullName>
    </submittedName>
</protein>
<dbReference type="Pfam" id="PF18658">
    <property type="entry name" value="zf-C2H2_12"/>
    <property type="match status" value="1"/>
</dbReference>
<dbReference type="PANTHER" id="PTHR45913:SF9">
    <property type="entry name" value="GENERAL TRANSCRIPTION FACTOR II-I REPEAT DOMAIN-CONTAINING PROTEIN 2-LIKE-RELATED"/>
    <property type="match status" value="1"/>
</dbReference>
<evidence type="ECO:0000259" key="2">
    <source>
        <dbReference type="Pfam" id="PF18658"/>
    </source>
</evidence>
<evidence type="ECO:0000259" key="1">
    <source>
        <dbReference type="Pfam" id="PF05699"/>
    </source>
</evidence>
<feature type="domain" description="SPIN-DOC-like zinc-finger" evidence="2">
    <location>
        <begin position="18"/>
        <end position="72"/>
    </location>
</feature>
<comment type="caution">
    <text evidence="3">The sequence shown here is derived from an EMBL/GenBank/DDBJ whole genome shotgun (WGS) entry which is preliminary data.</text>
</comment>
<dbReference type="InterPro" id="IPR012337">
    <property type="entry name" value="RNaseH-like_sf"/>
</dbReference>
<sequence length="598" mass="68351">MSAVKKRKIDSECRVFNTEWTSKYFVTHVGSKAVCLICQNAISVFKEYNIKRHFSTKHANYATNLSSQEREQRALKLSSDLTARQNIFVKQTAIQETVTKVSYMLAHKIAKHSRSFSEGEFLKDCMVETAGILCPDNKSQFEKISLSRRTVTRRVEVIDEELSDKLIKRAADLTYFSIALDESTDIKDTAQLLIFIRGINDGFEIVEEFLAMESMRGTTRGCDLYECVSGCLEKFNLPWTKLLNVTTDGSPNLTGKNVGLLRRIQDRVKDDNPNSDLIFLHCIIHQESLCKSVLQLDHVTKTVVKLKLNPGPRAQPPPLLEESGAEHTDVLYHSNVRWLSLGKVLHRVWELRGEIMTFLGNVGKADEFTELQDLDWMCDFAFGVDVLSHLNDLNVKLQGKNAFVHELYSHVTAFKAKLILFSRQMSNKSFTHFPMLATLNVPPGHTDRYSATLTHLHTEFNRRFADFEKIEPELELVSTPFSFDSEKAPPDVQLELIDIQCDLSLKEKFSTSTLDSFYGSLNETQFPNLRRHARRMLVLFGSTYVCEQTFSVMNYNKSRYRSRLTDEHLSSVLRIATTQMTPDFDELAKGGDRLHCSH</sequence>